<evidence type="ECO:0000313" key="3">
    <source>
        <dbReference type="Proteomes" id="UP000693970"/>
    </source>
</evidence>
<evidence type="ECO:0000256" key="1">
    <source>
        <dbReference type="SAM" id="SignalP"/>
    </source>
</evidence>
<keyword evidence="3" id="KW-1185">Reference proteome</keyword>
<gene>
    <name evidence="2" type="ORF">IV203_018151</name>
</gene>
<dbReference type="EMBL" id="JAGRRH010000003">
    <property type="protein sequence ID" value="KAG7372008.1"/>
    <property type="molecule type" value="Genomic_DNA"/>
</dbReference>
<dbReference type="AlphaFoldDB" id="A0A9K3M0J5"/>
<sequence length="131" mass="14790">MFSIKTSLFFFFCVIAVVNASIRGLRNQLREQSDGEAAAYSNILSNLDSVTMEKIHQRFLMEKTAVRNDHRELQEVEGSESLSLSLSMPVPVLPSEFRSAEEASFPKFGKNGFNGRNLPFSKTGKRERRAI</sequence>
<organism evidence="2 3">
    <name type="scientific">Nitzschia inconspicua</name>
    <dbReference type="NCBI Taxonomy" id="303405"/>
    <lineage>
        <taxon>Eukaryota</taxon>
        <taxon>Sar</taxon>
        <taxon>Stramenopiles</taxon>
        <taxon>Ochrophyta</taxon>
        <taxon>Bacillariophyta</taxon>
        <taxon>Bacillariophyceae</taxon>
        <taxon>Bacillariophycidae</taxon>
        <taxon>Bacillariales</taxon>
        <taxon>Bacillariaceae</taxon>
        <taxon>Nitzschia</taxon>
    </lineage>
</organism>
<evidence type="ECO:0000313" key="2">
    <source>
        <dbReference type="EMBL" id="KAG7372008.1"/>
    </source>
</evidence>
<name>A0A9K3M0J5_9STRA</name>
<accession>A0A9K3M0J5</accession>
<reference evidence="2" key="2">
    <citation type="submission" date="2021-04" db="EMBL/GenBank/DDBJ databases">
        <authorList>
            <person name="Podell S."/>
        </authorList>
    </citation>
    <scope>NUCLEOTIDE SEQUENCE</scope>
    <source>
        <strain evidence="2">Hildebrandi</strain>
    </source>
</reference>
<comment type="caution">
    <text evidence="2">The sequence shown here is derived from an EMBL/GenBank/DDBJ whole genome shotgun (WGS) entry which is preliminary data.</text>
</comment>
<protein>
    <submittedName>
        <fullName evidence="2">Uncharacterized protein</fullName>
    </submittedName>
</protein>
<feature type="signal peptide" evidence="1">
    <location>
        <begin position="1"/>
        <end position="20"/>
    </location>
</feature>
<feature type="chain" id="PRO_5039930292" evidence="1">
    <location>
        <begin position="21"/>
        <end position="131"/>
    </location>
</feature>
<reference evidence="2" key="1">
    <citation type="journal article" date="2021" name="Sci. Rep.">
        <title>Diploid genomic architecture of Nitzschia inconspicua, an elite biomass production diatom.</title>
        <authorList>
            <person name="Oliver A."/>
            <person name="Podell S."/>
            <person name="Pinowska A."/>
            <person name="Traller J.C."/>
            <person name="Smith S.R."/>
            <person name="McClure R."/>
            <person name="Beliaev A."/>
            <person name="Bohutskyi P."/>
            <person name="Hill E.A."/>
            <person name="Rabines A."/>
            <person name="Zheng H."/>
            <person name="Allen L.Z."/>
            <person name="Kuo A."/>
            <person name="Grigoriev I.V."/>
            <person name="Allen A.E."/>
            <person name="Hazlebeck D."/>
            <person name="Allen E.E."/>
        </authorList>
    </citation>
    <scope>NUCLEOTIDE SEQUENCE</scope>
    <source>
        <strain evidence="2">Hildebrandi</strain>
    </source>
</reference>
<proteinExistence type="predicted"/>
<dbReference type="Proteomes" id="UP000693970">
    <property type="component" value="Unassembled WGS sequence"/>
</dbReference>
<keyword evidence="1" id="KW-0732">Signal</keyword>